<dbReference type="eggNOG" id="arCOG01641">
    <property type="taxonomic scope" value="Archaea"/>
</dbReference>
<dbReference type="RefSeq" id="WP_007692568.1">
    <property type="nucleotide sequence ID" value="NZ_AJRK01000036.1"/>
</dbReference>
<dbReference type="InterPro" id="IPR012340">
    <property type="entry name" value="NA-bd_OB-fold"/>
</dbReference>
<comment type="caution">
    <text evidence="3">The sequence shown here is derived from an EMBL/GenBank/DDBJ whole genome shotgun (WGS) entry which is preliminary data.</text>
</comment>
<feature type="region of interest" description="Disordered" evidence="1">
    <location>
        <begin position="46"/>
        <end position="94"/>
    </location>
</feature>
<protein>
    <submittedName>
        <fullName evidence="3">TRAM domain-containing protein</fullName>
    </submittedName>
</protein>
<feature type="domain" description="TRAM" evidence="2">
    <location>
        <begin position="76"/>
        <end position="135"/>
    </location>
</feature>
<accession>M0M0V5</accession>
<evidence type="ECO:0000256" key="1">
    <source>
        <dbReference type="SAM" id="MobiDB-lite"/>
    </source>
</evidence>
<evidence type="ECO:0000259" key="2">
    <source>
        <dbReference type="PROSITE" id="PS50926"/>
    </source>
</evidence>
<feature type="region of interest" description="Disordered" evidence="1">
    <location>
        <begin position="134"/>
        <end position="160"/>
    </location>
</feature>
<proteinExistence type="predicted"/>
<dbReference type="Pfam" id="PF01938">
    <property type="entry name" value="TRAM"/>
    <property type="match status" value="1"/>
</dbReference>
<gene>
    <name evidence="3" type="ORF">C447_07723</name>
</gene>
<dbReference type="AlphaFoldDB" id="M0M0V5"/>
<name>M0M0V5_9EURY</name>
<evidence type="ECO:0000313" key="4">
    <source>
        <dbReference type="Proteomes" id="UP000011566"/>
    </source>
</evidence>
<dbReference type="EMBL" id="AOMB01000022">
    <property type="protein sequence ID" value="EMA39028.1"/>
    <property type="molecule type" value="Genomic_DNA"/>
</dbReference>
<reference evidence="3 4" key="1">
    <citation type="journal article" date="2014" name="PLoS Genet.">
        <title>Phylogenetically driven sequencing of extremely halophilic archaea reveals strategies for static and dynamic osmo-response.</title>
        <authorList>
            <person name="Becker E.A."/>
            <person name="Seitzer P.M."/>
            <person name="Tritt A."/>
            <person name="Larsen D."/>
            <person name="Krusor M."/>
            <person name="Yao A.I."/>
            <person name="Wu D."/>
            <person name="Madern D."/>
            <person name="Eisen J.A."/>
            <person name="Darling A.E."/>
            <person name="Facciotti M.T."/>
        </authorList>
    </citation>
    <scope>NUCLEOTIDE SEQUENCE [LARGE SCALE GENOMIC DNA]</scope>
    <source>
        <strain evidence="3 4">100A6</strain>
    </source>
</reference>
<dbReference type="Proteomes" id="UP000011566">
    <property type="component" value="Unassembled WGS sequence"/>
</dbReference>
<dbReference type="PATRIC" id="fig|1132509.6.peg.1754"/>
<evidence type="ECO:0000313" key="3">
    <source>
        <dbReference type="EMBL" id="EMA39028.1"/>
    </source>
</evidence>
<organism evidence="3 4">
    <name type="scientific">Halococcus hamelinensis 100A6</name>
    <dbReference type="NCBI Taxonomy" id="1132509"/>
    <lineage>
        <taxon>Archaea</taxon>
        <taxon>Methanobacteriati</taxon>
        <taxon>Methanobacteriota</taxon>
        <taxon>Stenosarchaea group</taxon>
        <taxon>Halobacteria</taxon>
        <taxon>Halobacteriales</taxon>
        <taxon>Halococcaceae</taxon>
        <taxon>Halococcus</taxon>
    </lineage>
</organism>
<dbReference type="InterPro" id="IPR002792">
    <property type="entry name" value="TRAM_dom"/>
</dbReference>
<dbReference type="PROSITE" id="PS50926">
    <property type="entry name" value="TRAM"/>
    <property type="match status" value="1"/>
</dbReference>
<dbReference type="OrthoDB" id="28569at2157"/>
<dbReference type="Gene3D" id="2.40.50.140">
    <property type="entry name" value="Nucleic acid-binding proteins"/>
    <property type="match status" value="1"/>
</dbReference>
<keyword evidence="4" id="KW-1185">Reference proteome</keyword>
<sequence length="160" mass="17252">MVEISDRLECLFSGSIEEDGDSYRIEIPRNEVENGSIVPEETYRVAVLPTGSTEEENGVRPQSSSGRTNDDSRSPPVENGERRTLTIESVGDQGDGIAKVERGYVVIVPGARPGDEVEVEIQNARDNVAFAEVTGTAQPATDETEPADGTGLADEPDRME</sequence>
<dbReference type="SUPFAM" id="SSF50249">
    <property type="entry name" value="Nucleic acid-binding proteins"/>
    <property type="match status" value="1"/>
</dbReference>
<feature type="compositionally biased region" description="Basic and acidic residues" evidence="1">
    <location>
        <begin position="68"/>
        <end position="85"/>
    </location>
</feature>